<evidence type="ECO:0000313" key="1">
    <source>
        <dbReference type="EMBL" id="MEX6688013.1"/>
    </source>
</evidence>
<dbReference type="RefSeq" id="WP_369329420.1">
    <property type="nucleotide sequence ID" value="NZ_JAULBC010000003.1"/>
</dbReference>
<organism evidence="1 2">
    <name type="scientific">Danxiaibacter flavus</name>
    <dbReference type="NCBI Taxonomy" id="3049108"/>
    <lineage>
        <taxon>Bacteria</taxon>
        <taxon>Pseudomonadati</taxon>
        <taxon>Bacteroidota</taxon>
        <taxon>Chitinophagia</taxon>
        <taxon>Chitinophagales</taxon>
        <taxon>Chitinophagaceae</taxon>
        <taxon>Danxiaibacter</taxon>
    </lineage>
</organism>
<comment type="caution">
    <text evidence="1">The sequence shown here is derived from an EMBL/GenBank/DDBJ whole genome shotgun (WGS) entry which is preliminary data.</text>
</comment>
<evidence type="ECO:0000313" key="2">
    <source>
        <dbReference type="Proteomes" id="UP001560573"/>
    </source>
</evidence>
<gene>
    <name evidence="1" type="ORF">QTN47_10935</name>
</gene>
<sequence length="66" mass="7806">MQEAHFENRIYYFKLISKSKDEVVINAYNTVYTFRKNGDTWMNHSNRMNMVQGLINAVIAEVFKEG</sequence>
<reference evidence="1 2" key="1">
    <citation type="submission" date="2023-07" db="EMBL/GenBank/DDBJ databases">
        <authorList>
            <person name="Lian W.-H."/>
        </authorList>
    </citation>
    <scope>NUCLEOTIDE SEQUENCE [LARGE SCALE GENOMIC DNA]</scope>
    <source>
        <strain evidence="1 2">SYSU DXS3180</strain>
    </source>
</reference>
<keyword evidence="2" id="KW-1185">Reference proteome</keyword>
<dbReference type="Proteomes" id="UP001560573">
    <property type="component" value="Unassembled WGS sequence"/>
</dbReference>
<accession>A0ABV3ZDS7</accession>
<proteinExistence type="predicted"/>
<name>A0ABV3ZDS7_9BACT</name>
<dbReference type="EMBL" id="JAULBC010000003">
    <property type="protein sequence ID" value="MEX6688013.1"/>
    <property type="molecule type" value="Genomic_DNA"/>
</dbReference>
<protein>
    <submittedName>
        <fullName evidence="1">Uncharacterized protein</fullName>
    </submittedName>
</protein>